<evidence type="ECO:0000256" key="2">
    <source>
        <dbReference type="ARBA" id="ARBA00004651"/>
    </source>
</evidence>
<keyword evidence="7 10" id="KW-0812">Transmembrane</keyword>
<dbReference type="InterPro" id="IPR011867">
    <property type="entry name" value="ModB_ABC"/>
</dbReference>
<evidence type="ECO:0000259" key="12">
    <source>
        <dbReference type="PROSITE" id="PS50928"/>
    </source>
</evidence>
<evidence type="ECO:0000256" key="9">
    <source>
        <dbReference type="ARBA" id="ARBA00023136"/>
    </source>
</evidence>
<dbReference type="GO" id="GO:0015098">
    <property type="term" value="F:molybdate ion transmembrane transporter activity"/>
    <property type="evidence" value="ECO:0007669"/>
    <property type="project" value="UniProtKB-UniRule"/>
</dbReference>
<dbReference type="Gene3D" id="1.10.3720.10">
    <property type="entry name" value="MetI-like"/>
    <property type="match status" value="1"/>
</dbReference>
<dbReference type="EMBL" id="CP060394">
    <property type="protein sequence ID" value="QNI34301.1"/>
    <property type="molecule type" value="Genomic_DNA"/>
</dbReference>
<sequence>MDLQALWLTLKLASVTTLLLLCASIPLSYWLVFGKTRWKSIVEAVATLPLLLPPTVLGFYLLVLLGPRTLPGRFLIHLIGHPIAFSFSGLVIGSMIYSLPFAVQPITSGFSTIATEILDAAILLGANRLTILTSLVLPLAQRSIFTAAVLCFTHTIGEFGVVLMIGGDIPGATRTLSIAMYDQVQDFRYSQANHTALLLLAISLGALILVYGWRKQLRRV</sequence>
<comment type="subcellular location">
    <subcellularLocation>
        <location evidence="2 10">Cell membrane</location>
        <topology evidence="2 10">Multi-pass membrane protein</topology>
    </subcellularLocation>
</comment>
<feature type="transmembrane region" description="Helical" evidence="10">
    <location>
        <begin position="117"/>
        <end position="137"/>
    </location>
</feature>
<keyword evidence="4 10" id="KW-0813">Transport</keyword>
<organism evidence="13 14">
    <name type="scientific">Alloacidobacterium dinghuense</name>
    <dbReference type="NCBI Taxonomy" id="2763107"/>
    <lineage>
        <taxon>Bacteria</taxon>
        <taxon>Pseudomonadati</taxon>
        <taxon>Acidobacteriota</taxon>
        <taxon>Terriglobia</taxon>
        <taxon>Terriglobales</taxon>
        <taxon>Acidobacteriaceae</taxon>
        <taxon>Alloacidobacterium</taxon>
    </lineage>
</organism>
<feature type="domain" description="ABC transmembrane type-1" evidence="12">
    <location>
        <begin position="6"/>
        <end position="210"/>
    </location>
</feature>
<keyword evidence="14" id="KW-1185">Reference proteome</keyword>
<evidence type="ECO:0000313" key="13">
    <source>
        <dbReference type="EMBL" id="QNI34301.1"/>
    </source>
</evidence>
<dbReference type="SUPFAM" id="SSF161098">
    <property type="entry name" value="MetI-like"/>
    <property type="match status" value="1"/>
</dbReference>
<dbReference type="AlphaFoldDB" id="A0A7G8BP31"/>
<dbReference type="CDD" id="cd06261">
    <property type="entry name" value="TM_PBP2"/>
    <property type="match status" value="1"/>
</dbReference>
<evidence type="ECO:0000256" key="6">
    <source>
        <dbReference type="ARBA" id="ARBA00022505"/>
    </source>
</evidence>
<evidence type="ECO:0000256" key="4">
    <source>
        <dbReference type="ARBA" id="ARBA00022448"/>
    </source>
</evidence>
<reference evidence="13 14" key="1">
    <citation type="submission" date="2020-08" db="EMBL/GenBank/DDBJ databases">
        <title>Edaphobacter telluris sp. nov. and Acidobacterium dinghuensis sp. nov., two acidobacteria isolated from forest soil.</title>
        <authorList>
            <person name="Fu J."/>
            <person name="Qiu L."/>
        </authorList>
    </citation>
    <scope>NUCLEOTIDE SEQUENCE [LARGE SCALE GENOMIC DNA]</scope>
    <source>
        <strain evidence="13">4Y35</strain>
    </source>
</reference>
<dbReference type="Pfam" id="PF00528">
    <property type="entry name" value="BPD_transp_1"/>
    <property type="match status" value="1"/>
</dbReference>
<feature type="transmembrane region" description="Helical" evidence="10">
    <location>
        <begin position="44"/>
        <end position="63"/>
    </location>
</feature>
<dbReference type="PANTHER" id="PTHR30183">
    <property type="entry name" value="MOLYBDENUM TRANSPORT SYSTEM PERMEASE PROTEIN MODB"/>
    <property type="match status" value="1"/>
</dbReference>
<keyword evidence="9 10" id="KW-0472">Membrane</keyword>
<dbReference type="RefSeq" id="WP_186746367.1">
    <property type="nucleotide sequence ID" value="NZ_CP060394.1"/>
</dbReference>
<evidence type="ECO:0000313" key="14">
    <source>
        <dbReference type="Proteomes" id="UP000515312"/>
    </source>
</evidence>
<evidence type="ECO:0000256" key="3">
    <source>
        <dbReference type="ARBA" id="ARBA00007069"/>
    </source>
</evidence>
<dbReference type="KEGG" id="adin:H7849_10635"/>
<comment type="function">
    <text evidence="1 11">Part of the binding-protein-dependent transport system for molybdenum; probably responsible for the translocation of the substrate across the membrane.</text>
</comment>
<evidence type="ECO:0000256" key="5">
    <source>
        <dbReference type="ARBA" id="ARBA00022475"/>
    </source>
</evidence>
<feature type="transmembrane region" description="Helical" evidence="10">
    <location>
        <begin position="75"/>
        <end position="97"/>
    </location>
</feature>
<dbReference type="GO" id="GO:0005886">
    <property type="term" value="C:plasma membrane"/>
    <property type="evidence" value="ECO:0007669"/>
    <property type="project" value="UniProtKB-SubCell"/>
</dbReference>
<evidence type="ECO:0000256" key="7">
    <source>
        <dbReference type="ARBA" id="ARBA00022692"/>
    </source>
</evidence>
<dbReference type="NCBIfam" id="TIGR02141">
    <property type="entry name" value="modB_ABC"/>
    <property type="match status" value="1"/>
</dbReference>
<feature type="transmembrane region" description="Helical" evidence="10">
    <location>
        <begin position="12"/>
        <end position="32"/>
    </location>
</feature>
<evidence type="ECO:0000256" key="11">
    <source>
        <dbReference type="RuleBase" id="RU365097"/>
    </source>
</evidence>
<evidence type="ECO:0000256" key="10">
    <source>
        <dbReference type="RuleBase" id="RU363032"/>
    </source>
</evidence>
<dbReference type="PROSITE" id="PS50928">
    <property type="entry name" value="ABC_TM1"/>
    <property type="match status" value="1"/>
</dbReference>
<dbReference type="InterPro" id="IPR000515">
    <property type="entry name" value="MetI-like"/>
</dbReference>
<name>A0A7G8BP31_9BACT</name>
<evidence type="ECO:0000256" key="1">
    <source>
        <dbReference type="ARBA" id="ARBA00002949"/>
    </source>
</evidence>
<evidence type="ECO:0000256" key="8">
    <source>
        <dbReference type="ARBA" id="ARBA00022989"/>
    </source>
</evidence>
<accession>A0A7G8BP31</accession>
<protein>
    <recommendedName>
        <fullName evidence="11">Molybdenum transport system permease</fullName>
    </recommendedName>
</protein>
<keyword evidence="5 11" id="KW-1003">Cell membrane</keyword>
<keyword evidence="8 10" id="KW-1133">Transmembrane helix</keyword>
<feature type="transmembrane region" description="Helical" evidence="10">
    <location>
        <begin position="195"/>
        <end position="213"/>
    </location>
</feature>
<dbReference type="Proteomes" id="UP000515312">
    <property type="component" value="Chromosome"/>
</dbReference>
<feature type="transmembrane region" description="Helical" evidence="10">
    <location>
        <begin position="144"/>
        <end position="166"/>
    </location>
</feature>
<dbReference type="PANTHER" id="PTHR30183:SF8">
    <property type="entry name" value="MOLYBDENUM TRANSPORT SYSTEM PERMEASE"/>
    <property type="match status" value="1"/>
</dbReference>
<dbReference type="InterPro" id="IPR035906">
    <property type="entry name" value="MetI-like_sf"/>
</dbReference>
<keyword evidence="6 11" id="KW-0500">Molybdenum</keyword>
<proteinExistence type="inferred from homology"/>
<gene>
    <name evidence="13" type="primary">modB</name>
    <name evidence="13" type="ORF">H7849_10635</name>
</gene>
<comment type="similarity">
    <text evidence="3 11">Belongs to the binding-protein-dependent transport system permease family. CysTW subfamily.</text>
</comment>